<accession>A0AAV5RGA9</accession>
<reference evidence="7 8" key="1">
    <citation type="journal article" date="2023" name="Elife">
        <title>Identification of key yeast species and microbe-microbe interactions impacting larval growth of Drosophila in the wild.</title>
        <authorList>
            <person name="Mure A."/>
            <person name="Sugiura Y."/>
            <person name="Maeda R."/>
            <person name="Honda K."/>
            <person name="Sakurai N."/>
            <person name="Takahashi Y."/>
            <person name="Watada M."/>
            <person name="Katoh T."/>
            <person name="Gotoh A."/>
            <person name="Gotoh Y."/>
            <person name="Taniguchi I."/>
            <person name="Nakamura K."/>
            <person name="Hayashi T."/>
            <person name="Katayama T."/>
            <person name="Uemura T."/>
            <person name="Hattori Y."/>
        </authorList>
    </citation>
    <scope>NUCLEOTIDE SEQUENCE [LARGE SCALE GENOMIC DNA]</scope>
    <source>
        <strain evidence="7 8">SB-73</strain>
    </source>
</reference>
<evidence type="ECO:0000313" key="8">
    <source>
        <dbReference type="Proteomes" id="UP001362899"/>
    </source>
</evidence>
<keyword evidence="3 5" id="KW-1133">Transmembrane helix</keyword>
<feature type="transmembrane region" description="Helical" evidence="5">
    <location>
        <begin position="574"/>
        <end position="592"/>
    </location>
</feature>
<protein>
    <recommendedName>
        <fullName evidence="6">Integral membrane bound transporter domain-containing protein</fullName>
    </recommendedName>
</protein>
<sequence>MGLSHHSHTNDIFTDDLNNIEEINERTPLLKENLVKEIPEYPQWSETTLCSFTYMIGSLFVFSPLRFTLGTVAAKHIIATTSVWVYPVRTLGNMIEVVYYVLLLVTLSTVESVLAICLVRLLQYLIPGFQHSSSVMLICVGCIFGLLGYLKVKVNKLSFNTAATMNIIYLTLTLVREDMTQEGKFPVYNVLRYLQMILTGVFITSMVSFLLYRKTARAIAASDGRRLQKAYIDMLCRMVSGFGTNNYPSNNDVATANVVLSSLKDNLTYARYEMYVLKFLHIKHDRYLKTDRYVNSLQRQSMYLGGMHHCVKTIYKLKPGIDNSLIKELHTPMTKIVWRLRQFVAHPESTPQIFDWVNEYIHDRDVILNKTFNFNGKEPQEDSLLAIVVLFLFLLEEFSKQLTHATVTPRESDMASSMTSSQQHSQDVLAPVPAYFSQLNDLLNPKMKAESDEFSARLWRRLRVFKTRDMRHGLRVGLGSLVLAYPAFNKNLRPIFLSWHGEWAVITYMIIMARNLGAMTDQIPLRVVGTIVGAISGVFVAVFCKGTGIYMFFCGLIVSWFCFRRILSKTNPVFGRFIMLTYNLVCLYGYSLSRDESMGDNVISLGRMYEIAFHRCVGVIIGVLWAVFITLAVWPFSARQSLRANLCIQWMRMGMTWKSDLLSIINVSSPNGSKYSRFKGVSIERELQNMMMHLDVLLKNSPNEFRLRGKFNARPYQILLDSTQRILDALHSVSILIENEPDVNSNERSLVFYTAPERYQLSNSLFLQFYTASTSVRLGFPVPEYLEEPKTAMENLVNKLKSHRMQLCNGHEGVNPVQVNYDFLLFYSYLMLAITISAELQKIHKGLRTLFGTLDDDALFAYV</sequence>
<dbReference type="PANTHER" id="PTHR47804:SF1">
    <property type="entry name" value="DUF2421 DOMAIN-CONTAINING PROTEIN"/>
    <property type="match status" value="1"/>
</dbReference>
<feature type="transmembrane region" description="Helical" evidence="5">
    <location>
        <begin position="67"/>
        <end position="86"/>
    </location>
</feature>
<feature type="transmembrane region" description="Helical" evidence="5">
    <location>
        <begin position="190"/>
        <end position="212"/>
    </location>
</feature>
<keyword evidence="8" id="KW-1185">Reference proteome</keyword>
<proteinExistence type="predicted"/>
<name>A0AAV5RGA9_STABA</name>
<dbReference type="GO" id="GO:0016020">
    <property type="term" value="C:membrane"/>
    <property type="evidence" value="ECO:0007669"/>
    <property type="project" value="UniProtKB-SubCell"/>
</dbReference>
<feature type="transmembrane region" description="Helical" evidence="5">
    <location>
        <begin position="612"/>
        <end position="634"/>
    </location>
</feature>
<gene>
    <name evidence="7" type="ORF">DASB73_013880</name>
</gene>
<organism evidence="7 8">
    <name type="scientific">Starmerella bacillaris</name>
    <name type="common">Yeast</name>
    <name type="synonym">Candida zemplinina</name>
    <dbReference type="NCBI Taxonomy" id="1247836"/>
    <lineage>
        <taxon>Eukaryota</taxon>
        <taxon>Fungi</taxon>
        <taxon>Dikarya</taxon>
        <taxon>Ascomycota</taxon>
        <taxon>Saccharomycotina</taxon>
        <taxon>Dipodascomycetes</taxon>
        <taxon>Dipodascales</taxon>
        <taxon>Trichomonascaceae</taxon>
        <taxon>Starmerella</taxon>
    </lineage>
</organism>
<feature type="transmembrane region" description="Helical" evidence="5">
    <location>
        <begin position="98"/>
        <end position="122"/>
    </location>
</feature>
<feature type="transmembrane region" description="Helical" evidence="5">
    <location>
        <begin position="128"/>
        <end position="150"/>
    </location>
</feature>
<comment type="subcellular location">
    <subcellularLocation>
        <location evidence="1">Membrane</location>
        <topology evidence="1">Multi-pass membrane protein</topology>
    </subcellularLocation>
</comment>
<feature type="domain" description="Integral membrane bound transporter" evidence="6">
    <location>
        <begin position="498"/>
        <end position="629"/>
    </location>
</feature>
<evidence type="ECO:0000256" key="5">
    <source>
        <dbReference type="SAM" id="Phobius"/>
    </source>
</evidence>
<keyword evidence="4 5" id="KW-0472">Membrane</keyword>
<feature type="transmembrane region" description="Helical" evidence="5">
    <location>
        <begin position="472"/>
        <end position="488"/>
    </location>
</feature>
<evidence type="ECO:0000256" key="3">
    <source>
        <dbReference type="ARBA" id="ARBA00022989"/>
    </source>
</evidence>
<evidence type="ECO:0000256" key="1">
    <source>
        <dbReference type="ARBA" id="ARBA00004141"/>
    </source>
</evidence>
<evidence type="ECO:0000313" key="7">
    <source>
        <dbReference type="EMBL" id="GMM50430.1"/>
    </source>
</evidence>
<dbReference type="PANTHER" id="PTHR47804">
    <property type="entry name" value="60S RIBOSOMAL PROTEIN L19"/>
    <property type="match status" value="1"/>
</dbReference>
<evidence type="ECO:0000256" key="4">
    <source>
        <dbReference type="ARBA" id="ARBA00023136"/>
    </source>
</evidence>
<dbReference type="EMBL" id="BTGC01000003">
    <property type="protein sequence ID" value="GMM50430.1"/>
    <property type="molecule type" value="Genomic_DNA"/>
</dbReference>
<dbReference type="Proteomes" id="UP001362899">
    <property type="component" value="Unassembled WGS sequence"/>
</dbReference>
<dbReference type="InterPro" id="IPR052430">
    <property type="entry name" value="IVT-Associated"/>
</dbReference>
<evidence type="ECO:0000256" key="2">
    <source>
        <dbReference type="ARBA" id="ARBA00022692"/>
    </source>
</evidence>
<evidence type="ECO:0000259" key="6">
    <source>
        <dbReference type="Pfam" id="PF13515"/>
    </source>
</evidence>
<dbReference type="Pfam" id="PF13515">
    <property type="entry name" value="FUSC_2"/>
    <property type="match status" value="1"/>
</dbReference>
<dbReference type="InterPro" id="IPR049453">
    <property type="entry name" value="Memb_transporter_dom"/>
</dbReference>
<dbReference type="AlphaFoldDB" id="A0AAV5RGA9"/>
<feature type="transmembrane region" description="Helical" evidence="5">
    <location>
        <begin position="157"/>
        <end position="175"/>
    </location>
</feature>
<keyword evidence="2 5" id="KW-0812">Transmembrane</keyword>
<feature type="transmembrane region" description="Helical" evidence="5">
    <location>
        <begin position="523"/>
        <end position="543"/>
    </location>
</feature>
<comment type="caution">
    <text evidence="7">The sequence shown here is derived from an EMBL/GenBank/DDBJ whole genome shotgun (WGS) entry which is preliminary data.</text>
</comment>
<feature type="transmembrane region" description="Helical" evidence="5">
    <location>
        <begin position="494"/>
        <end position="511"/>
    </location>
</feature>